<dbReference type="RefSeq" id="WP_143416551.1">
    <property type="nucleotide sequence ID" value="NZ_VJXR01000001.1"/>
</dbReference>
<keyword evidence="3" id="KW-1185">Reference proteome</keyword>
<protein>
    <submittedName>
        <fullName evidence="2">Dihydroorotase family protein</fullName>
    </submittedName>
</protein>
<evidence type="ECO:0000313" key="2">
    <source>
        <dbReference type="EMBL" id="TRW47597.1"/>
    </source>
</evidence>
<dbReference type="AlphaFoldDB" id="A0A552WXU8"/>
<dbReference type="GO" id="GO:0006145">
    <property type="term" value="P:purine nucleobase catabolic process"/>
    <property type="evidence" value="ECO:0007669"/>
    <property type="project" value="TreeGrafter"/>
</dbReference>
<gene>
    <name evidence="2" type="ORF">FJ693_00355</name>
</gene>
<comment type="caution">
    <text evidence="2">The sequence shown here is derived from an EMBL/GenBank/DDBJ whole genome shotgun (WGS) entry which is preliminary data.</text>
</comment>
<organism evidence="2 3">
    <name type="scientific">Georgenia yuyongxinii</name>
    <dbReference type="NCBI Taxonomy" id="2589797"/>
    <lineage>
        <taxon>Bacteria</taxon>
        <taxon>Bacillati</taxon>
        <taxon>Actinomycetota</taxon>
        <taxon>Actinomycetes</taxon>
        <taxon>Micrococcales</taxon>
        <taxon>Bogoriellaceae</taxon>
        <taxon>Georgenia</taxon>
    </lineage>
</organism>
<dbReference type="Gene3D" id="2.30.40.10">
    <property type="entry name" value="Urease, subunit C, domain 1"/>
    <property type="match status" value="1"/>
</dbReference>
<dbReference type="SUPFAM" id="SSF51556">
    <property type="entry name" value="Metallo-dependent hydrolases"/>
    <property type="match status" value="1"/>
</dbReference>
<feature type="domain" description="Amidohydrolase-related" evidence="1">
    <location>
        <begin position="57"/>
        <end position="434"/>
    </location>
</feature>
<dbReference type="Pfam" id="PF01979">
    <property type="entry name" value="Amidohydro_1"/>
    <property type="match status" value="1"/>
</dbReference>
<dbReference type="Gene3D" id="3.20.20.140">
    <property type="entry name" value="Metal-dependent hydrolases"/>
    <property type="match status" value="1"/>
</dbReference>
<reference evidence="2 3" key="1">
    <citation type="submission" date="2019-07" db="EMBL/GenBank/DDBJ databases">
        <title>Georgenia wutianyii sp. nov. and Georgenia *** sp. nov. isolated from plateau pika (Ochotona curzoniae) in the Qinghai-Tibet plateau of China.</title>
        <authorList>
            <person name="Tian Z."/>
        </authorList>
    </citation>
    <scope>NUCLEOTIDE SEQUENCE [LARGE SCALE GENOMIC DNA]</scope>
    <source>
        <strain evidence="2 3">Z446</strain>
    </source>
</reference>
<dbReference type="SUPFAM" id="SSF51338">
    <property type="entry name" value="Composite domain of metallo-dependent hydrolases"/>
    <property type="match status" value="1"/>
</dbReference>
<evidence type="ECO:0000259" key="1">
    <source>
        <dbReference type="Pfam" id="PF01979"/>
    </source>
</evidence>
<sequence length="458" mass="49745">MTSTAPADLVIRGGIVARPRQQAVASDICIRDGRISAILEPGTPVDAKEVLDATGLTILPGVVDGHTHLGAGNGLEEYGTETGAAALGGVTTMFNILATGGAYGGMLAEHLESASAQSRIDFGFHLTLMTPEHLAELPALRERYDVGVYKYFMHFRGDEGKYLGVEGTDDGKMYQIFGDVSELDDLLFVHAENPEVVSYLRDGLQRAGRDDLAAWDDARPPYVEAEAVRRVAYLANELGTRVYLVHISSRESLEEIRTARGQFPDLDMSVETCPHYLTHTVDYSEGVVGKVNPPLRRADQVEPIWEAIADGTVDTVASDHVSRKRATKDGSIWSASAGFPGSPTILPVLLTHGHLQRGIPLGRIAELTSARPAELLGLERKGDISVGFDADLTLVDLENERVADPEWLGTNSDYSIYAEQPLRGWARHTFVRGEHVVKDHELIAAPGTGRYVRGKDKA</sequence>
<evidence type="ECO:0000313" key="3">
    <source>
        <dbReference type="Proteomes" id="UP000318693"/>
    </source>
</evidence>
<dbReference type="PANTHER" id="PTHR43668">
    <property type="entry name" value="ALLANTOINASE"/>
    <property type="match status" value="1"/>
</dbReference>
<dbReference type="InterPro" id="IPR006680">
    <property type="entry name" value="Amidohydro-rel"/>
</dbReference>
<dbReference type="Proteomes" id="UP000318693">
    <property type="component" value="Unassembled WGS sequence"/>
</dbReference>
<dbReference type="GO" id="GO:0005737">
    <property type="term" value="C:cytoplasm"/>
    <property type="evidence" value="ECO:0007669"/>
    <property type="project" value="TreeGrafter"/>
</dbReference>
<dbReference type="EMBL" id="VJXR01000001">
    <property type="protein sequence ID" value="TRW47597.1"/>
    <property type="molecule type" value="Genomic_DNA"/>
</dbReference>
<accession>A0A552WXU8</accession>
<dbReference type="InterPro" id="IPR050138">
    <property type="entry name" value="DHOase/Allantoinase_Hydrolase"/>
</dbReference>
<dbReference type="InterPro" id="IPR032466">
    <property type="entry name" value="Metal_Hydrolase"/>
</dbReference>
<proteinExistence type="predicted"/>
<dbReference type="GO" id="GO:0004038">
    <property type="term" value="F:allantoinase activity"/>
    <property type="evidence" value="ECO:0007669"/>
    <property type="project" value="TreeGrafter"/>
</dbReference>
<dbReference type="PANTHER" id="PTHR43668:SF2">
    <property type="entry name" value="ALLANTOINASE"/>
    <property type="match status" value="1"/>
</dbReference>
<name>A0A552WXU8_9MICO</name>
<dbReference type="InterPro" id="IPR011059">
    <property type="entry name" value="Metal-dep_hydrolase_composite"/>
</dbReference>